<dbReference type="PANTHER" id="PTHR24251">
    <property type="entry name" value="OVOCHYMASE-RELATED"/>
    <property type="match status" value="1"/>
</dbReference>
<dbReference type="Gene3D" id="2.60.120.290">
    <property type="entry name" value="Spermadhesin, CUB domain"/>
    <property type="match status" value="2"/>
</dbReference>
<evidence type="ECO:0000313" key="9">
    <source>
        <dbReference type="Proteomes" id="UP000007266"/>
    </source>
</evidence>
<dbReference type="PROSITE" id="PS01180">
    <property type="entry name" value="CUB"/>
    <property type="match status" value="2"/>
</dbReference>
<feature type="domain" description="CUB" evidence="7">
    <location>
        <begin position="81"/>
        <end position="201"/>
    </location>
</feature>
<evidence type="ECO:0000313" key="8">
    <source>
        <dbReference type="EMBL" id="KYB26854.1"/>
    </source>
</evidence>
<dbReference type="Pfam" id="PF00057">
    <property type="entry name" value="Ldl_recept_a"/>
    <property type="match status" value="1"/>
</dbReference>
<feature type="disulfide bond" evidence="4">
    <location>
        <begin position="223"/>
        <end position="241"/>
    </location>
</feature>
<dbReference type="AlphaFoldDB" id="A0A139WG07"/>
<feature type="compositionally biased region" description="Basic and acidic residues" evidence="5">
    <location>
        <begin position="310"/>
        <end position="321"/>
    </location>
</feature>
<keyword evidence="1" id="KW-0677">Repeat</keyword>
<dbReference type="InParanoid" id="A0A139WG07"/>
<evidence type="ECO:0000256" key="6">
    <source>
        <dbReference type="SAM" id="Phobius"/>
    </source>
</evidence>
<dbReference type="InterPro" id="IPR035914">
    <property type="entry name" value="Sperma_CUB_dom_sf"/>
</dbReference>
<dbReference type="OMA" id="CAEDEYD"/>
<dbReference type="EMBL" id="KQ971351">
    <property type="protein sequence ID" value="KYB26854.1"/>
    <property type="molecule type" value="Genomic_DNA"/>
</dbReference>
<dbReference type="SMART" id="SM00192">
    <property type="entry name" value="LDLa"/>
    <property type="match status" value="1"/>
</dbReference>
<dbReference type="Gene3D" id="4.10.400.10">
    <property type="entry name" value="Low-density Lipoprotein Receptor"/>
    <property type="match status" value="1"/>
</dbReference>
<feature type="disulfide bond" evidence="4">
    <location>
        <begin position="216"/>
        <end position="228"/>
    </location>
</feature>
<gene>
    <name evidence="8" type="primary">AUGUSTUS-3.0.2_09275</name>
    <name evidence="8" type="ORF">TcasGA2_TC009275</name>
</gene>
<keyword evidence="6" id="KW-0472">Membrane</keyword>
<evidence type="ECO:0000256" key="1">
    <source>
        <dbReference type="ARBA" id="ARBA00022737"/>
    </source>
</evidence>
<dbReference type="InterPro" id="IPR023415">
    <property type="entry name" value="LDLR_class-A_CS"/>
</dbReference>
<evidence type="ECO:0000259" key="7">
    <source>
        <dbReference type="PROSITE" id="PS01180"/>
    </source>
</evidence>
<feature type="compositionally biased region" description="Basic and acidic residues" evidence="5">
    <location>
        <begin position="532"/>
        <end position="542"/>
    </location>
</feature>
<evidence type="ECO:0000256" key="2">
    <source>
        <dbReference type="ARBA" id="ARBA00023157"/>
    </source>
</evidence>
<reference evidence="8 9" key="1">
    <citation type="journal article" date="2008" name="Nature">
        <title>The genome of the model beetle and pest Tribolium castaneum.</title>
        <authorList>
            <consortium name="Tribolium Genome Sequencing Consortium"/>
            <person name="Richards S."/>
            <person name="Gibbs R.A."/>
            <person name="Weinstock G.M."/>
            <person name="Brown S.J."/>
            <person name="Denell R."/>
            <person name="Beeman R.W."/>
            <person name="Gibbs R."/>
            <person name="Beeman R.W."/>
            <person name="Brown S.J."/>
            <person name="Bucher G."/>
            <person name="Friedrich M."/>
            <person name="Grimmelikhuijzen C.J."/>
            <person name="Klingler M."/>
            <person name="Lorenzen M."/>
            <person name="Richards S."/>
            <person name="Roth S."/>
            <person name="Schroder R."/>
            <person name="Tautz D."/>
            <person name="Zdobnov E.M."/>
            <person name="Muzny D."/>
            <person name="Gibbs R.A."/>
            <person name="Weinstock G.M."/>
            <person name="Attaway T."/>
            <person name="Bell S."/>
            <person name="Buhay C.J."/>
            <person name="Chandrabose M.N."/>
            <person name="Chavez D."/>
            <person name="Clerk-Blankenburg K.P."/>
            <person name="Cree A."/>
            <person name="Dao M."/>
            <person name="Davis C."/>
            <person name="Chacko J."/>
            <person name="Dinh H."/>
            <person name="Dugan-Rocha S."/>
            <person name="Fowler G."/>
            <person name="Garner T.T."/>
            <person name="Garnes J."/>
            <person name="Gnirke A."/>
            <person name="Hawes A."/>
            <person name="Hernandez J."/>
            <person name="Hines S."/>
            <person name="Holder M."/>
            <person name="Hume J."/>
            <person name="Jhangiani S.N."/>
            <person name="Joshi V."/>
            <person name="Khan Z.M."/>
            <person name="Jackson L."/>
            <person name="Kovar C."/>
            <person name="Kowis A."/>
            <person name="Lee S."/>
            <person name="Lewis L.R."/>
            <person name="Margolis J."/>
            <person name="Morgan M."/>
            <person name="Nazareth L.V."/>
            <person name="Nguyen N."/>
            <person name="Okwuonu G."/>
            <person name="Parker D."/>
            <person name="Richards S."/>
            <person name="Ruiz S.J."/>
            <person name="Santibanez J."/>
            <person name="Savard J."/>
            <person name="Scherer S.E."/>
            <person name="Schneider B."/>
            <person name="Sodergren E."/>
            <person name="Tautz D."/>
            <person name="Vattahil S."/>
            <person name="Villasana D."/>
            <person name="White C.S."/>
            <person name="Wright R."/>
            <person name="Park Y."/>
            <person name="Beeman R.W."/>
            <person name="Lord J."/>
            <person name="Oppert B."/>
            <person name="Lorenzen M."/>
            <person name="Brown S."/>
            <person name="Wang L."/>
            <person name="Savard J."/>
            <person name="Tautz D."/>
            <person name="Richards S."/>
            <person name="Weinstock G."/>
            <person name="Gibbs R.A."/>
            <person name="Liu Y."/>
            <person name="Worley K."/>
            <person name="Weinstock G."/>
            <person name="Elsik C.G."/>
            <person name="Reese J.T."/>
            <person name="Elhaik E."/>
            <person name="Landan G."/>
            <person name="Graur D."/>
            <person name="Arensburger P."/>
            <person name="Atkinson P."/>
            <person name="Beeman R.W."/>
            <person name="Beidler J."/>
            <person name="Brown S.J."/>
            <person name="Demuth J.P."/>
            <person name="Drury D.W."/>
            <person name="Du Y.Z."/>
            <person name="Fujiwara H."/>
            <person name="Lorenzen M."/>
            <person name="Maselli V."/>
            <person name="Osanai M."/>
            <person name="Park Y."/>
            <person name="Robertson H.M."/>
            <person name="Tu Z."/>
            <person name="Wang J.J."/>
            <person name="Wang S."/>
            <person name="Richards S."/>
            <person name="Song H."/>
            <person name="Zhang L."/>
            <person name="Sodergren E."/>
            <person name="Werner D."/>
            <person name="Stanke M."/>
            <person name="Morgenstern B."/>
            <person name="Solovyev V."/>
            <person name="Kosarev P."/>
            <person name="Brown G."/>
            <person name="Chen H.C."/>
            <person name="Ermolaeva O."/>
            <person name="Hlavina W."/>
            <person name="Kapustin Y."/>
            <person name="Kiryutin B."/>
            <person name="Kitts P."/>
            <person name="Maglott D."/>
            <person name="Pruitt K."/>
            <person name="Sapojnikov V."/>
            <person name="Souvorov A."/>
            <person name="Mackey A.J."/>
            <person name="Waterhouse R.M."/>
            <person name="Wyder S."/>
            <person name="Zdobnov E.M."/>
            <person name="Zdobnov E.M."/>
            <person name="Wyder S."/>
            <person name="Kriventseva E.V."/>
            <person name="Kadowaki T."/>
            <person name="Bork P."/>
            <person name="Aranda M."/>
            <person name="Bao R."/>
            <person name="Beermann A."/>
            <person name="Berns N."/>
            <person name="Bolognesi R."/>
            <person name="Bonneton F."/>
            <person name="Bopp D."/>
            <person name="Brown S.J."/>
            <person name="Bucher G."/>
            <person name="Butts T."/>
            <person name="Chaumot A."/>
            <person name="Denell R.E."/>
            <person name="Ferrier D.E."/>
            <person name="Friedrich M."/>
            <person name="Gordon C.M."/>
            <person name="Jindra M."/>
            <person name="Klingler M."/>
            <person name="Lan Q."/>
            <person name="Lattorff H.M."/>
            <person name="Laudet V."/>
            <person name="von Levetsow C."/>
            <person name="Liu Z."/>
            <person name="Lutz R."/>
            <person name="Lynch J.A."/>
            <person name="da Fonseca R.N."/>
            <person name="Posnien N."/>
            <person name="Reuter R."/>
            <person name="Roth S."/>
            <person name="Savard J."/>
            <person name="Schinko J.B."/>
            <person name="Schmitt C."/>
            <person name="Schoppmeier M."/>
            <person name="Schroder R."/>
            <person name="Shippy T.D."/>
            <person name="Simonnet F."/>
            <person name="Marques-Souza H."/>
            <person name="Tautz D."/>
            <person name="Tomoyasu Y."/>
            <person name="Trauner J."/>
            <person name="Van der Zee M."/>
            <person name="Vervoort M."/>
            <person name="Wittkopp N."/>
            <person name="Wimmer E.A."/>
            <person name="Yang X."/>
            <person name="Jones A.K."/>
            <person name="Sattelle D.B."/>
            <person name="Ebert P.R."/>
            <person name="Nelson D."/>
            <person name="Scott J.G."/>
            <person name="Beeman R.W."/>
            <person name="Muthukrishnan S."/>
            <person name="Kramer K.J."/>
            <person name="Arakane Y."/>
            <person name="Beeman R.W."/>
            <person name="Zhu Q."/>
            <person name="Hogenkamp D."/>
            <person name="Dixit R."/>
            <person name="Oppert B."/>
            <person name="Jiang H."/>
            <person name="Zou Z."/>
            <person name="Marshall J."/>
            <person name="Elpidina E."/>
            <person name="Vinokurov K."/>
            <person name="Oppert C."/>
            <person name="Zou Z."/>
            <person name="Evans J."/>
            <person name="Lu Z."/>
            <person name="Zhao P."/>
            <person name="Sumathipala N."/>
            <person name="Altincicek B."/>
            <person name="Vilcinskas A."/>
            <person name="Williams M."/>
            <person name="Hultmark D."/>
            <person name="Hetru C."/>
            <person name="Jiang H."/>
            <person name="Grimmelikhuijzen C.J."/>
            <person name="Hauser F."/>
            <person name="Cazzamali G."/>
            <person name="Williamson M."/>
            <person name="Park Y."/>
            <person name="Li B."/>
            <person name="Tanaka Y."/>
            <person name="Predel R."/>
            <person name="Neupert S."/>
            <person name="Schachtner J."/>
            <person name="Verleyen P."/>
            <person name="Raible F."/>
            <person name="Bork P."/>
            <person name="Friedrich M."/>
            <person name="Walden K.K."/>
            <person name="Robertson H.M."/>
            <person name="Angeli S."/>
            <person name="Foret S."/>
            <person name="Bucher G."/>
            <person name="Schuetz S."/>
            <person name="Maleszka R."/>
            <person name="Wimmer E.A."/>
            <person name="Beeman R.W."/>
            <person name="Lorenzen M."/>
            <person name="Tomoyasu Y."/>
            <person name="Miller S.C."/>
            <person name="Grossmann D."/>
            <person name="Bucher G."/>
        </authorList>
    </citation>
    <scope>NUCLEOTIDE SEQUENCE [LARGE SCALE GENOMIC DNA]</scope>
    <source>
        <strain evidence="8 9">Georgia GA2</strain>
    </source>
</reference>
<dbReference type="SUPFAM" id="SSF49854">
    <property type="entry name" value="Spermadhesin, CUB domain"/>
    <property type="match status" value="2"/>
</dbReference>
<keyword evidence="9" id="KW-1185">Reference proteome</keyword>
<feature type="disulfide bond" evidence="4">
    <location>
        <begin position="235"/>
        <end position="250"/>
    </location>
</feature>
<dbReference type="SUPFAM" id="SSF57424">
    <property type="entry name" value="LDL receptor-like module"/>
    <property type="match status" value="1"/>
</dbReference>
<comment type="caution">
    <text evidence="3">Lacks conserved residue(s) required for the propagation of feature annotation.</text>
</comment>
<dbReference type="CDD" id="cd00041">
    <property type="entry name" value="CUB"/>
    <property type="match status" value="2"/>
</dbReference>
<dbReference type="InterPro" id="IPR000859">
    <property type="entry name" value="CUB_dom"/>
</dbReference>
<keyword evidence="6" id="KW-1133">Transmembrane helix</keyword>
<name>A0A139WG07_TRICA</name>
<feature type="transmembrane region" description="Helical" evidence="6">
    <location>
        <begin position="263"/>
        <end position="286"/>
    </location>
</feature>
<reference evidence="8 9" key="2">
    <citation type="journal article" date="2010" name="Nucleic Acids Res.">
        <title>BeetleBase in 2010: revisions to provide comprehensive genomic information for Tribolium castaneum.</title>
        <authorList>
            <person name="Kim H.S."/>
            <person name="Murphy T."/>
            <person name="Xia J."/>
            <person name="Caragea D."/>
            <person name="Park Y."/>
            <person name="Beeman R.W."/>
            <person name="Lorenzen M.D."/>
            <person name="Butcher S."/>
            <person name="Manak J.R."/>
            <person name="Brown S.J."/>
        </authorList>
    </citation>
    <scope>GENOME REANNOTATION</scope>
    <source>
        <strain evidence="8 9">Georgia GA2</strain>
    </source>
</reference>
<sequence>MEGSPDCANDFLEIRDGLHGYNQLIEKKFCGKEFPPVIESSDRYLWIHFSSDENIEYKGFRAVYEFLPRPTGWLVPDIPICHLKKLLMEEGNITKSDIPAEIVEFRNKYKVATDCIWEVRVKDYQRIQLQFKEFDLDKPNECDKNFVQVFSTNTDLPSEEKKFCGSIADTVFSKKNVMFVRFFAVFNSTEESHFEANFTAYRDIDKQSGDKKQDKCTSEEFSCEDATCISKELRCNGRYNCRFRWDEDNCPGAQTLTLNDDHIIVIMVIFSLILAGMCFTFVFNCVKKLIRDHQTIQEYIRQSREQQLNELDKQEPTEKKLSKSVSRSRSNSSPSMNSGHFDVANAATTPCYVPGGELLPILIRNERSMSPPNGDAYHTNIYTAMAVIALNSLCCPLSTASRPGDTHGELTAKLQEMPQSDASAEPDIPRTDPCYRFILGDRDKHEFYSPGFEDKPNYTNNTNCVDNEPLPEMCDSACQTRESLFTTQGYSSGNSTPNHSVHTNSPPAPFSTFGYKKDAKFKAEAKIEVAAKKSSKFEDKRRPYSVQTTKSAPDVIVTH</sequence>
<evidence type="ECO:0000256" key="3">
    <source>
        <dbReference type="PROSITE-ProRule" id="PRU00059"/>
    </source>
</evidence>
<evidence type="ECO:0000256" key="4">
    <source>
        <dbReference type="PROSITE-ProRule" id="PRU00124"/>
    </source>
</evidence>
<dbReference type="PANTHER" id="PTHR24251:SF28">
    <property type="entry name" value="NEUROPILIN AND TOLLOID-LIKE, ISOFORM B"/>
    <property type="match status" value="1"/>
</dbReference>
<evidence type="ECO:0000256" key="5">
    <source>
        <dbReference type="SAM" id="MobiDB-lite"/>
    </source>
</evidence>
<dbReference type="InterPro" id="IPR002172">
    <property type="entry name" value="LDrepeatLR_classA_rpt"/>
</dbReference>
<dbReference type="CDD" id="cd00112">
    <property type="entry name" value="LDLa"/>
    <property type="match status" value="1"/>
</dbReference>
<feature type="compositionally biased region" description="Low complexity" evidence="5">
    <location>
        <begin position="323"/>
        <end position="338"/>
    </location>
</feature>
<protein>
    <submittedName>
        <fullName evidence="8">Neuropilin and tolloid-like protein 2</fullName>
    </submittedName>
</protein>
<dbReference type="Pfam" id="PF00431">
    <property type="entry name" value="CUB"/>
    <property type="match status" value="2"/>
</dbReference>
<dbReference type="InterPro" id="IPR036055">
    <property type="entry name" value="LDL_receptor-like_sf"/>
</dbReference>
<dbReference type="PROSITE" id="PS01209">
    <property type="entry name" value="LDLRA_1"/>
    <property type="match status" value="1"/>
</dbReference>
<dbReference type="PROSITE" id="PS50068">
    <property type="entry name" value="LDLRA_2"/>
    <property type="match status" value="1"/>
</dbReference>
<keyword evidence="2 4" id="KW-1015">Disulfide bond</keyword>
<feature type="domain" description="CUB" evidence="7">
    <location>
        <begin position="1"/>
        <end position="67"/>
    </location>
</feature>
<organism evidence="8 9">
    <name type="scientific">Tribolium castaneum</name>
    <name type="common">Red flour beetle</name>
    <dbReference type="NCBI Taxonomy" id="7070"/>
    <lineage>
        <taxon>Eukaryota</taxon>
        <taxon>Metazoa</taxon>
        <taxon>Ecdysozoa</taxon>
        <taxon>Arthropoda</taxon>
        <taxon>Hexapoda</taxon>
        <taxon>Insecta</taxon>
        <taxon>Pterygota</taxon>
        <taxon>Neoptera</taxon>
        <taxon>Endopterygota</taxon>
        <taxon>Coleoptera</taxon>
        <taxon>Polyphaga</taxon>
        <taxon>Cucujiformia</taxon>
        <taxon>Tenebrionidae</taxon>
        <taxon>Tenebrionidae incertae sedis</taxon>
        <taxon>Tribolium</taxon>
    </lineage>
</organism>
<keyword evidence="6" id="KW-0812">Transmembrane</keyword>
<dbReference type="SMART" id="SM00042">
    <property type="entry name" value="CUB"/>
    <property type="match status" value="1"/>
</dbReference>
<dbReference type="Proteomes" id="UP000007266">
    <property type="component" value="Linkage group 7"/>
</dbReference>
<feature type="region of interest" description="Disordered" evidence="5">
    <location>
        <begin position="307"/>
        <end position="340"/>
    </location>
</feature>
<proteinExistence type="predicted"/>
<dbReference type="eggNOG" id="ENOG502QW0Z">
    <property type="taxonomic scope" value="Eukaryota"/>
</dbReference>
<accession>A0A139WG07</accession>
<feature type="region of interest" description="Disordered" evidence="5">
    <location>
        <begin position="532"/>
        <end position="559"/>
    </location>
</feature>